<feature type="domain" description="D-isomer specific 2-hydroxyacid dehydrogenase catalytic" evidence="4">
    <location>
        <begin position="23"/>
        <end position="310"/>
    </location>
</feature>
<dbReference type="InterPro" id="IPR050223">
    <property type="entry name" value="D-isomer_2-hydroxyacid_DH"/>
</dbReference>
<dbReference type="GO" id="GO:0030267">
    <property type="term" value="F:glyoxylate reductase (NADPH) activity"/>
    <property type="evidence" value="ECO:0007669"/>
    <property type="project" value="TreeGrafter"/>
</dbReference>
<evidence type="ECO:0000259" key="4">
    <source>
        <dbReference type="Pfam" id="PF00389"/>
    </source>
</evidence>
<dbReference type="EMBL" id="JACVVX010000012">
    <property type="protein sequence ID" value="MBD0417351.1"/>
    <property type="molecule type" value="Genomic_DNA"/>
</dbReference>
<comment type="similarity">
    <text evidence="3">Belongs to the D-isomer specific 2-hydroxyacid dehydrogenase family.</text>
</comment>
<name>A0A8J6PPA8_9HYPH</name>
<accession>A0A8J6PPA8</accession>
<feature type="domain" description="D-isomer specific 2-hydroxyacid dehydrogenase NAD-binding" evidence="5">
    <location>
        <begin position="104"/>
        <end position="280"/>
    </location>
</feature>
<evidence type="ECO:0000313" key="6">
    <source>
        <dbReference type="EMBL" id="MBD0417351.1"/>
    </source>
</evidence>
<dbReference type="GO" id="GO:0016618">
    <property type="term" value="F:hydroxypyruvate reductase [NAD(P)H] activity"/>
    <property type="evidence" value="ECO:0007669"/>
    <property type="project" value="TreeGrafter"/>
</dbReference>
<evidence type="ECO:0000256" key="2">
    <source>
        <dbReference type="ARBA" id="ARBA00023027"/>
    </source>
</evidence>
<dbReference type="InterPro" id="IPR006139">
    <property type="entry name" value="D-isomer_2_OHA_DH_cat_dom"/>
</dbReference>
<dbReference type="SUPFAM" id="SSF51735">
    <property type="entry name" value="NAD(P)-binding Rossmann-fold domains"/>
    <property type="match status" value="1"/>
</dbReference>
<dbReference type="Pfam" id="PF00389">
    <property type="entry name" value="2-Hacid_dh"/>
    <property type="match status" value="1"/>
</dbReference>
<organism evidence="6 7">
    <name type="scientific">Oryzicola mucosus</name>
    <dbReference type="NCBI Taxonomy" id="2767425"/>
    <lineage>
        <taxon>Bacteria</taxon>
        <taxon>Pseudomonadati</taxon>
        <taxon>Pseudomonadota</taxon>
        <taxon>Alphaproteobacteria</taxon>
        <taxon>Hyphomicrobiales</taxon>
        <taxon>Phyllobacteriaceae</taxon>
        <taxon>Oryzicola</taxon>
    </lineage>
</organism>
<evidence type="ECO:0000256" key="1">
    <source>
        <dbReference type="ARBA" id="ARBA00023002"/>
    </source>
</evidence>
<sequence>MKIVVWSLLAEGAIVARRLSERHDVVVVKDKIDLPAALQGAAGFVLENSRYDAQIAAVLVGGSVGWIQLLSAGYENLVTHGVAPGIVVTNAGDARSPNVAEHAVALLLGLVRGLPVILSAQRQETWQPHIARGLSTLEDGAALIVGYGGIGREIATRLLAFGMRVSAVNRSPVDDPRLSQIHGLADLDNAVAAADVVAIAIAYVPATHHLFSARRLAAMKRGALLVNVARGGVVDTEALAAGLQQGDIGGAALDVTDPEPLPDGHPFWRVPNLIISPHLGGTNTQSATERLCALVLANADGFSRGERPLGPLRV</sequence>
<dbReference type="Pfam" id="PF02826">
    <property type="entry name" value="2-Hacid_dh_C"/>
    <property type="match status" value="1"/>
</dbReference>
<gene>
    <name evidence="6" type="ORF">ICI42_22165</name>
</gene>
<evidence type="ECO:0000313" key="7">
    <source>
        <dbReference type="Proteomes" id="UP000643405"/>
    </source>
</evidence>
<evidence type="ECO:0000259" key="5">
    <source>
        <dbReference type="Pfam" id="PF02826"/>
    </source>
</evidence>
<evidence type="ECO:0008006" key="8">
    <source>
        <dbReference type="Google" id="ProtNLM"/>
    </source>
</evidence>
<dbReference type="RefSeq" id="WP_188166791.1">
    <property type="nucleotide sequence ID" value="NZ_JACVVX010000012.1"/>
</dbReference>
<dbReference type="GO" id="GO:0051287">
    <property type="term" value="F:NAD binding"/>
    <property type="evidence" value="ECO:0007669"/>
    <property type="project" value="InterPro"/>
</dbReference>
<dbReference type="PROSITE" id="PS00671">
    <property type="entry name" value="D_2_HYDROXYACID_DH_3"/>
    <property type="match status" value="1"/>
</dbReference>
<evidence type="ECO:0000256" key="3">
    <source>
        <dbReference type="RuleBase" id="RU003719"/>
    </source>
</evidence>
<dbReference type="Proteomes" id="UP000643405">
    <property type="component" value="Unassembled WGS sequence"/>
</dbReference>
<comment type="caution">
    <text evidence="6">The sequence shown here is derived from an EMBL/GenBank/DDBJ whole genome shotgun (WGS) entry which is preliminary data.</text>
</comment>
<dbReference type="InterPro" id="IPR029753">
    <property type="entry name" value="D-isomer_DH_CS"/>
</dbReference>
<proteinExistence type="inferred from homology"/>
<dbReference type="InterPro" id="IPR036291">
    <property type="entry name" value="NAD(P)-bd_dom_sf"/>
</dbReference>
<dbReference type="GO" id="GO:0005829">
    <property type="term" value="C:cytosol"/>
    <property type="evidence" value="ECO:0007669"/>
    <property type="project" value="TreeGrafter"/>
</dbReference>
<keyword evidence="1 3" id="KW-0560">Oxidoreductase</keyword>
<protein>
    <recommendedName>
        <fullName evidence="8">D-2-hydroxyacid dehydrogenase</fullName>
    </recommendedName>
</protein>
<reference evidence="6" key="1">
    <citation type="submission" date="2020-09" db="EMBL/GenBank/DDBJ databases">
        <title>Genome seq and assembly of Tianweitania sp.</title>
        <authorList>
            <person name="Chhetri G."/>
        </authorList>
    </citation>
    <scope>NUCLEOTIDE SEQUENCE</scope>
    <source>
        <strain evidence="6">Rool2</strain>
    </source>
</reference>
<keyword evidence="7" id="KW-1185">Reference proteome</keyword>
<dbReference type="SUPFAM" id="SSF52283">
    <property type="entry name" value="Formate/glycerate dehydrogenase catalytic domain-like"/>
    <property type="match status" value="1"/>
</dbReference>
<dbReference type="InterPro" id="IPR006140">
    <property type="entry name" value="D-isomer_DH_NAD-bd"/>
</dbReference>
<dbReference type="Gene3D" id="3.40.50.720">
    <property type="entry name" value="NAD(P)-binding Rossmann-like Domain"/>
    <property type="match status" value="2"/>
</dbReference>
<keyword evidence="2" id="KW-0520">NAD</keyword>
<dbReference type="PANTHER" id="PTHR10996">
    <property type="entry name" value="2-HYDROXYACID DEHYDROGENASE-RELATED"/>
    <property type="match status" value="1"/>
</dbReference>
<dbReference type="AlphaFoldDB" id="A0A8J6PPA8"/>
<dbReference type="PANTHER" id="PTHR10996:SF178">
    <property type="entry name" value="2-HYDROXYACID DEHYDROGENASE YGL185C-RELATED"/>
    <property type="match status" value="1"/>
</dbReference>